<dbReference type="AlphaFoldDB" id="W1PE05"/>
<accession>W1PE05</accession>
<protein>
    <submittedName>
        <fullName evidence="2">Uncharacterized protein</fullName>
    </submittedName>
</protein>
<evidence type="ECO:0000256" key="1">
    <source>
        <dbReference type="SAM" id="MobiDB-lite"/>
    </source>
</evidence>
<feature type="region of interest" description="Disordered" evidence="1">
    <location>
        <begin position="56"/>
        <end position="80"/>
    </location>
</feature>
<dbReference type="HOGENOM" id="CLU_2592986_0_0_1"/>
<sequence length="80" mass="9335">MSELPAMPVDRKERRSLRITMHLTSHLLKRMIPEATCQGRDKDVINLMLPNDTCIPEDNHAEKVDRPPVQREARPYQKDT</sequence>
<evidence type="ECO:0000313" key="3">
    <source>
        <dbReference type="Proteomes" id="UP000017836"/>
    </source>
</evidence>
<evidence type="ECO:0000313" key="2">
    <source>
        <dbReference type="EMBL" id="ERN05949.1"/>
    </source>
</evidence>
<name>W1PE05_AMBTC</name>
<proteinExistence type="predicted"/>
<organism evidence="2 3">
    <name type="scientific">Amborella trichopoda</name>
    <dbReference type="NCBI Taxonomy" id="13333"/>
    <lineage>
        <taxon>Eukaryota</taxon>
        <taxon>Viridiplantae</taxon>
        <taxon>Streptophyta</taxon>
        <taxon>Embryophyta</taxon>
        <taxon>Tracheophyta</taxon>
        <taxon>Spermatophyta</taxon>
        <taxon>Magnoliopsida</taxon>
        <taxon>Amborellales</taxon>
        <taxon>Amborellaceae</taxon>
        <taxon>Amborella</taxon>
    </lineage>
</organism>
<dbReference type="Gramene" id="ERN05949">
    <property type="protein sequence ID" value="ERN05949"/>
    <property type="gene ID" value="AMTR_s00145p00068020"/>
</dbReference>
<gene>
    <name evidence="2" type="ORF">AMTR_s00145p00068020</name>
</gene>
<feature type="compositionally biased region" description="Basic and acidic residues" evidence="1">
    <location>
        <begin position="57"/>
        <end position="80"/>
    </location>
</feature>
<reference evidence="3" key="1">
    <citation type="journal article" date="2013" name="Science">
        <title>The Amborella genome and the evolution of flowering plants.</title>
        <authorList>
            <consortium name="Amborella Genome Project"/>
        </authorList>
    </citation>
    <scope>NUCLEOTIDE SEQUENCE [LARGE SCALE GENOMIC DNA]</scope>
</reference>
<dbReference type="Proteomes" id="UP000017836">
    <property type="component" value="Unassembled WGS sequence"/>
</dbReference>
<dbReference type="EMBL" id="KI393970">
    <property type="protein sequence ID" value="ERN05949.1"/>
    <property type="molecule type" value="Genomic_DNA"/>
</dbReference>
<keyword evidence="3" id="KW-1185">Reference proteome</keyword>